<evidence type="ECO:0000313" key="5">
    <source>
        <dbReference type="Proteomes" id="UP001139157"/>
    </source>
</evidence>
<evidence type="ECO:0000256" key="3">
    <source>
        <dbReference type="SAM" id="SignalP"/>
    </source>
</evidence>
<evidence type="ECO:0000313" key="4">
    <source>
        <dbReference type="EMBL" id="MCM6773234.1"/>
    </source>
</evidence>
<keyword evidence="2" id="KW-0472">Membrane</keyword>
<keyword evidence="5" id="KW-1185">Reference proteome</keyword>
<dbReference type="PROSITE" id="PS51318">
    <property type="entry name" value="TAT"/>
    <property type="match status" value="1"/>
</dbReference>
<feature type="signal peptide" evidence="3">
    <location>
        <begin position="1"/>
        <end position="30"/>
    </location>
</feature>
<dbReference type="AlphaFoldDB" id="A0A9X2E2U9"/>
<feature type="chain" id="PRO_5040747365" description="Mce-associated membrane protein" evidence="3">
    <location>
        <begin position="31"/>
        <end position="159"/>
    </location>
</feature>
<dbReference type="PANTHER" id="PTHR37042:SF4">
    <property type="entry name" value="OUTER MEMBRANE PROTEIN RV1973"/>
    <property type="match status" value="1"/>
</dbReference>
<comment type="subcellular location">
    <subcellularLocation>
        <location evidence="1">Membrane</location>
    </subcellularLocation>
</comment>
<dbReference type="InterPro" id="IPR006311">
    <property type="entry name" value="TAT_signal"/>
</dbReference>
<organism evidence="4 5">
    <name type="scientific">Nocardia pulmonis</name>
    <dbReference type="NCBI Taxonomy" id="2951408"/>
    <lineage>
        <taxon>Bacteria</taxon>
        <taxon>Bacillati</taxon>
        <taxon>Actinomycetota</taxon>
        <taxon>Actinomycetes</taxon>
        <taxon>Mycobacteriales</taxon>
        <taxon>Nocardiaceae</taxon>
        <taxon>Nocardia</taxon>
    </lineage>
</organism>
<sequence length="159" mass="17157">MSRITLPRWAFALPSAALGAAVALAPPAAAAPADPLTQAACDFGWQFTTYDWANYDDYARRVLDRSTGEFRGQFEGTVPDRRAQAQITHTRAEAVAVECRTDAADPQHAQAVITVDQNTASDATFGIPQQARTVLRVNLDNVGGRWLAGRVEPVAPPPR</sequence>
<evidence type="ECO:0008006" key="6">
    <source>
        <dbReference type="Google" id="ProtNLM"/>
    </source>
</evidence>
<evidence type="ECO:0000256" key="2">
    <source>
        <dbReference type="ARBA" id="ARBA00023136"/>
    </source>
</evidence>
<gene>
    <name evidence="4" type="ORF">NDR86_07100</name>
</gene>
<dbReference type="PANTHER" id="PTHR37042">
    <property type="entry name" value="OUTER MEMBRANE PROTEIN RV1973"/>
    <property type="match status" value="1"/>
</dbReference>
<accession>A0A9X2E2U9</accession>
<dbReference type="RefSeq" id="WP_251910277.1">
    <property type="nucleotide sequence ID" value="NZ_JAMRXG010000003.1"/>
</dbReference>
<keyword evidence="3" id="KW-0732">Signal</keyword>
<dbReference type="Proteomes" id="UP001139157">
    <property type="component" value="Unassembled WGS sequence"/>
</dbReference>
<name>A0A9X2E2U9_9NOCA</name>
<protein>
    <recommendedName>
        <fullName evidence="6">Mce-associated membrane protein</fullName>
    </recommendedName>
</protein>
<evidence type="ECO:0000256" key="1">
    <source>
        <dbReference type="ARBA" id="ARBA00004370"/>
    </source>
</evidence>
<proteinExistence type="predicted"/>
<reference evidence="4" key="1">
    <citation type="submission" date="2022-06" db="EMBL/GenBank/DDBJ databases">
        <title>Novel species in genus nocardia.</title>
        <authorList>
            <person name="Li F."/>
        </authorList>
    </citation>
    <scope>NUCLEOTIDE SEQUENCE</scope>
    <source>
        <strain evidence="4">CDC141</strain>
    </source>
</reference>
<dbReference type="GO" id="GO:0016020">
    <property type="term" value="C:membrane"/>
    <property type="evidence" value="ECO:0007669"/>
    <property type="project" value="UniProtKB-SubCell"/>
</dbReference>
<comment type="caution">
    <text evidence="4">The sequence shown here is derived from an EMBL/GenBank/DDBJ whole genome shotgun (WGS) entry which is preliminary data.</text>
</comment>
<dbReference type="EMBL" id="JAMRXG010000003">
    <property type="protein sequence ID" value="MCM6773234.1"/>
    <property type="molecule type" value="Genomic_DNA"/>
</dbReference>